<reference evidence="4 5" key="1">
    <citation type="journal article" date="2018" name="Aquat. Microb. Ecol.">
        <title>Gammaproteobacterial methanotrophs dominate.</title>
        <authorList>
            <person name="Rissanen A.J."/>
            <person name="Saarenheimo J."/>
            <person name="Tiirola M."/>
            <person name="Peura S."/>
            <person name="Aalto S.L."/>
            <person name="Karvinen A."/>
            <person name="Nykanen H."/>
        </authorList>
    </citation>
    <scope>NUCLEOTIDE SEQUENCE [LARGE SCALE GENOMIC DNA]</scope>
    <source>
        <strain evidence="4">AMbin10</strain>
    </source>
</reference>
<evidence type="ECO:0000256" key="2">
    <source>
        <dbReference type="ARBA" id="ARBA00023163"/>
    </source>
</evidence>
<dbReference type="InterPro" id="IPR032428">
    <property type="entry name" value="TrfB"/>
</dbReference>
<sequence length="134" mass="14953">MSEKGRGKGNTKKRRMSAAEFEAVVPLLSMSESRLNAARAALVDNEKLEDIARPHGWDKQTVGGAVNIVWKAFQKVKESLRLAELGGVSYLRDELDLPDGWKRVCIDAPEYLIEIVQAEVERLKRANSVDDSSQ</sequence>
<accession>A0A2W4QU98</accession>
<name>A0A2W4QU98_9GAMM</name>
<dbReference type="Gene3D" id="1.10.10.2690">
    <property type="match status" value="1"/>
</dbReference>
<dbReference type="Pfam" id="PF16509">
    <property type="entry name" value="KORA"/>
    <property type="match status" value="1"/>
</dbReference>
<comment type="caution">
    <text evidence="4">The sequence shown here is derived from an EMBL/GenBank/DDBJ whole genome shotgun (WGS) entry which is preliminary data.</text>
</comment>
<gene>
    <name evidence="4" type="ORF">DM484_18315</name>
</gene>
<dbReference type="AlphaFoldDB" id="A0A2W4QU98"/>
<protein>
    <recommendedName>
        <fullName evidence="3">TrfB transcriptional repressor protein domain-containing protein</fullName>
    </recommendedName>
</protein>
<feature type="domain" description="TrfB transcriptional repressor protein" evidence="3">
    <location>
        <begin position="16"/>
        <end position="75"/>
    </location>
</feature>
<dbReference type="Proteomes" id="UP000249396">
    <property type="component" value="Unassembled WGS sequence"/>
</dbReference>
<proteinExistence type="predicted"/>
<evidence type="ECO:0000313" key="4">
    <source>
        <dbReference type="EMBL" id="PZN75611.1"/>
    </source>
</evidence>
<organism evidence="4 5">
    <name type="scientific">Candidatus Methylumidiphilus alinenensis</name>
    <dbReference type="NCBI Taxonomy" id="2202197"/>
    <lineage>
        <taxon>Bacteria</taxon>
        <taxon>Pseudomonadati</taxon>
        <taxon>Pseudomonadota</taxon>
        <taxon>Gammaproteobacteria</taxon>
        <taxon>Methylococcales</taxon>
        <taxon>Candidatus Methylumidiphilus</taxon>
    </lineage>
</organism>
<dbReference type="InterPro" id="IPR053721">
    <property type="entry name" value="Fimbrial_Adhesin_Reg"/>
</dbReference>
<keyword evidence="1" id="KW-0805">Transcription regulation</keyword>
<evidence type="ECO:0000256" key="1">
    <source>
        <dbReference type="ARBA" id="ARBA00023015"/>
    </source>
</evidence>
<evidence type="ECO:0000259" key="3">
    <source>
        <dbReference type="Pfam" id="PF16509"/>
    </source>
</evidence>
<evidence type="ECO:0000313" key="5">
    <source>
        <dbReference type="Proteomes" id="UP000249396"/>
    </source>
</evidence>
<dbReference type="EMBL" id="QJPH01000381">
    <property type="protein sequence ID" value="PZN75611.1"/>
    <property type="molecule type" value="Genomic_DNA"/>
</dbReference>
<keyword evidence="2" id="KW-0804">Transcription</keyword>